<accession>A0A7M7QJP1</accession>
<dbReference type="KEGG" id="nvi:107982151"/>
<evidence type="ECO:0000256" key="4">
    <source>
        <dbReference type="ARBA" id="ARBA00022692"/>
    </source>
</evidence>
<evidence type="ECO:0000313" key="9">
    <source>
        <dbReference type="EnsemblMetazoa" id="XP_031788711"/>
    </source>
</evidence>
<dbReference type="InterPro" id="IPR050352">
    <property type="entry name" value="ABCG_transporters"/>
</dbReference>
<proteinExistence type="inferred from homology"/>
<feature type="domain" description="ABC transporter family G" evidence="8">
    <location>
        <begin position="121"/>
        <end position="181"/>
    </location>
</feature>
<dbReference type="GO" id="GO:0005886">
    <property type="term" value="C:plasma membrane"/>
    <property type="evidence" value="ECO:0007669"/>
    <property type="project" value="TreeGrafter"/>
</dbReference>
<dbReference type="GO" id="GO:0030659">
    <property type="term" value="C:cytoplasmic vesicle membrane"/>
    <property type="evidence" value="ECO:0007669"/>
    <property type="project" value="TreeGrafter"/>
</dbReference>
<evidence type="ECO:0000256" key="1">
    <source>
        <dbReference type="ARBA" id="ARBA00004141"/>
    </source>
</evidence>
<dbReference type="GO" id="GO:0016887">
    <property type="term" value="F:ATP hydrolysis activity"/>
    <property type="evidence" value="ECO:0007669"/>
    <property type="project" value="InterPro"/>
</dbReference>
<comment type="subcellular location">
    <subcellularLocation>
        <location evidence="1">Membrane</location>
        <topology evidence="1">Multi-pass membrane protein</topology>
    </subcellularLocation>
</comment>
<dbReference type="InterPro" id="IPR027417">
    <property type="entry name" value="P-loop_NTPase"/>
</dbReference>
<dbReference type="Pfam" id="PF00005">
    <property type="entry name" value="ABC_tran"/>
    <property type="match status" value="1"/>
</dbReference>
<evidence type="ECO:0000256" key="6">
    <source>
        <dbReference type="ARBA" id="ARBA00023136"/>
    </source>
</evidence>
<evidence type="ECO:0000256" key="3">
    <source>
        <dbReference type="ARBA" id="ARBA00022448"/>
    </source>
</evidence>
<dbReference type="PANTHER" id="PTHR48041:SF139">
    <property type="entry name" value="PROTEIN SCARLET"/>
    <property type="match status" value="1"/>
</dbReference>
<dbReference type="PANTHER" id="PTHR48041">
    <property type="entry name" value="ABC TRANSPORTER G FAMILY MEMBER 28"/>
    <property type="match status" value="1"/>
</dbReference>
<dbReference type="Pfam" id="PF19055">
    <property type="entry name" value="ABC2_membrane_7"/>
    <property type="match status" value="1"/>
</dbReference>
<dbReference type="OrthoDB" id="66620at2759"/>
<evidence type="ECO:0000259" key="8">
    <source>
        <dbReference type="Pfam" id="PF19055"/>
    </source>
</evidence>
<keyword evidence="6" id="KW-0472">Membrane</keyword>
<comment type="similarity">
    <text evidence="2">Belongs to the ABC transporter superfamily. ABCG family. Eye pigment precursor importer (TC 3.A.1.204) subfamily.</text>
</comment>
<dbReference type="GO" id="GO:0140359">
    <property type="term" value="F:ABC-type transporter activity"/>
    <property type="evidence" value="ECO:0007669"/>
    <property type="project" value="InterPro"/>
</dbReference>
<evidence type="ECO:0000256" key="5">
    <source>
        <dbReference type="ARBA" id="ARBA00022989"/>
    </source>
</evidence>
<dbReference type="GeneID" id="107982151"/>
<feature type="domain" description="ABC transporter" evidence="7">
    <location>
        <begin position="29"/>
        <end position="92"/>
    </location>
</feature>
<dbReference type="AlphaFoldDB" id="A0A7M7QJP1"/>
<evidence type="ECO:0000256" key="2">
    <source>
        <dbReference type="ARBA" id="ARBA00005814"/>
    </source>
</evidence>
<evidence type="ECO:0000259" key="7">
    <source>
        <dbReference type="Pfam" id="PF00005"/>
    </source>
</evidence>
<dbReference type="EnsemblMetazoa" id="XM_031932851">
    <property type="protein sequence ID" value="XP_031788711"/>
    <property type="gene ID" value="LOC107982151"/>
</dbReference>
<keyword evidence="5" id="KW-1133">Transmembrane helix</keyword>
<name>A0A7M7QJP1_NASVI</name>
<keyword evidence="10" id="KW-1185">Reference proteome</keyword>
<dbReference type="Gene3D" id="3.40.50.300">
    <property type="entry name" value="P-loop containing nucleotide triphosphate hydrolases"/>
    <property type="match status" value="1"/>
</dbReference>
<reference evidence="9" key="1">
    <citation type="submission" date="2021-01" db="UniProtKB">
        <authorList>
            <consortium name="EnsemblMetazoa"/>
        </authorList>
    </citation>
    <scope>IDENTIFICATION</scope>
</reference>
<dbReference type="RefSeq" id="XP_031788711.1">
    <property type="nucleotide sequence ID" value="XM_031932851.1"/>
</dbReference>
<dbReference type="SMR" id="A0A7M7QJP1"/>
<dbReference type="InterPro" id="IPR043926">
    <property type="entry name" value="ABCG_dom"/>
</dbReference>
<dbReference type="InterPro" id="IPR003439">
    <property type="entry name" value="ABC_transporter-like_ATP-bd"/>
</dbReference>
<dbReference type="SUPFAM" id="SSF52540">
    <property type="entry name" value="P-loop containing nucleoside triphosphate hydrolases"/>
    <property type="match status" value="1"/>
</dbReference>
<evidence type="ECO:0000313" key="10">
    <source>
        <dbReference type="Proteomes" id="UP000002358"/>
    </source>
</evidence>
<dbReference type="GO" id="GO:0005524">
    <property type="term" value="F:ATP binding"/>
    <property type="evidence" value="ECO:0007669"/>
    <property type="project" value="InterPro"/>
</dbReference>
<keyword evidence="4" id="KW-0812">Transmembrane</keyword>
<dbReference type="Proteomes" id="UP000002358">
    <property type="component" value="Unassembled WGS sequence"/>
</dbReference>
<protein>
    <submittedName>
        <fullName evidence="9">Uncharacterized protein</fullName>
    </submittedName>
</protein>
<keyword evidence="3" id="KW-0813">Transport</keyword>
<sequence>MGVSNSGFRFATCLNGAVTENARMKLSGHIANSDINLRIKSLLFDVGLISALNEKIGSDNDKILSAGEKKRLVFAAELISDPSILFLDEPTTGQDAYTASILVKQLHSFAAQGRTVLCTIHQPSSEVFNSFKKIILLANGRIAYTGTSTGALNFFSSLGYVCPHLYNPADFLIGTLVSNPNESFNITTAQRICDSFLSSDSSKKIDLILQSEIHRTRTVKNMLIETGNQPGELLFRQKILWMIHREILHILRDPSVQIWRIIQKIVSTI</sequence>
<dbReference type="InParanoid" id="A0A7M7QJP1"/>
<organism evidence="9 10">
    <name type="scientific">Nasonia vitripennis</name>
    <name type="common">Parasitic wasp</name>
    <dbReference type="NCBI Taxonomy" id="7425"/>
    <lineage>
        <taxon>Eukaryota</taxon>
        <taxon>Metazoa</taxon>
        <taxon>Ecdysozoa</taxon>
        <taxon>Arthropoda</taxon>
        <taxon>Hexapoda</taxon>
        <taxon>Insecta</taxon>
        <taxon>Pterygota</taxon>
        <taxon>Neoptera</taxon>
        <taxon>Endopterygota</taxon>
        <taxon>Hymenoptera</taxon>
        <taxon>Apocrita</taxon>
        <taxon>Proctotrupomorpha</taxon>
        <taxon>Chalcidoidea</taxon>
        <taxon>Pteromalidae</taxon>
        <taxon>Pteromalinae</taxon>
        <taxon>Nasonia</taxon>
    </lineage>
</organism>